<proteinExistence type="inferred from homology"/>
<feature type="domain" description="Potassium channel" evidence="10">
    <location>
        <begin position="255"/>
        <end position="333"/>
    </location>
</feature>
<dbReference type="AlphaFoldDB" id="A0A6A4WG72"/>
<keyword evidence="2 8" id="KW-0813">Transport</keyword>
<dbReference type="Gene3D" id="1.10.287.70">
    <property type="match status" value="1"/>
</dbReference>
<evidence type="ECO:0000256" key="2">
    <source>
        <dbReference type="ARBA" id="ARBA00022448"/>
    </source>
</evidence>
<feature type="transmembrane region" description="Helical" evidence="9">
    <location>
        <begin position="309"/>
        <end position="332"/>
    </location>
</feature>
<evidence type="ECO:0000256" key="7">
    <source>
        <dbReference type="ARBA" id="ARBA00023303"/>
    </source>
</evidence>
<dbReference type="OrthoDB" id="297496at2759"/>
<evidence type="ECO:0000256" key="9">
    <source>
        <dbReference type="SAM" id="Phobius"/>
    </source>
</evidence>
<evidence type="ECO:0000313" key="11">
    <source>
        <dbReference type="EMBL" id="KAF0302814.1"/>
    </source>
</evidence>
<dbReference type="InterPro" id="IPR013099">
    <property type="entry name" value="K_chnl_dom"/>
</dbReference>
<evidence type="ECO:0000256" key="1">
    <source>
        <dbReference type="ARBA" id="ARBA00004141"/>
    </source>
</evidence>
<keyword evidence="6 9" id="KW-0472">Membrane</keyword>
<feature type="transmembrane region" description="Helical" evidence="9">
    <location>
        <begin position="137"/>
        <end position="160"/>
    </location>
</feature>
<name>A0A6A4WG72_AMPAM</name>
<evidence type="ECO:0000256" key="3">
    <source>
        <dbReference type="ARBA" id="ARBA00022692"/>
    </source>
</evidence>
<feature type="transmembrane region" description="Helical" evidence="9">
    <location>
        <begin position="278"/>
        <end position="297"/>
    </location>
</feature>
<sequence>MQSAYSKRQKDRLRLSEDRHRPLGRTIRQTLAEICRQTIIFLFNQVGVGCLLLGYTVSGAFVFRHTEAEYDRQLTAHVEMHRETTARDLWELTRQMNQFNVTEPDWWRLVTNLTAGYQQDVIEFVRRGYLGGSSDQSIWTVPSSIIYCISIYSTIGYGYLTPHTTWGKICTIIYAIVGIPLMLLYMSNVGAVLANCFKFVYFKMLRRRRRAQLRSDYLAFTSGGAASVSVEECLASLARRPEPTTVPITGCVLVMTGYVLAGGVLFGRWEGWSFLDGCWFCFISLVSVGFGDLVPGFSVRETDSTSVDVKLSLCAVYLLLGMSLIAMCFSLMQEDAIGKLKKFVTRMGCLRQDRRLGRYHVQRPGLVKARRPVGRTHGPRARQKAGLCGI</sequence>
<evidence type="ECO:0000313" key="12">
    <source>
        <dbReference type="Proteomes" id="UP000440578"/>
    </source>
</evidence>
<protein>
    <submittedName>
        <fullName evidence="11">TWiK family of potassium channels protein 18</fullName>
    </submittedName>
</protein>
<dbReference type="InterPro" id="IPR003280">
    <property type="entry name" value="2pore_dom_K_chnl"/>
</dbReference>
<feature type="transmembrane region" description="Helical" evidence="9">
    <location>
        <begin position="172"/>
        <end position="197"/>
    </location>
</feature>
<dbReference type="Pfam" id="PF07885">
    <property type="entry name" value="Ion_trans_2"/>
    <property type="match status" value="2"/>
</dbReference>
<keyword evidence="5 8" id="KW-0406">Ion transport</keyword>
<keyword evidence="12" id="KW-1185">Reference proteome</keyword>
<evidence type="ECO:0000256" key="5">
    <source>
        <dbReference type="ARBA" id="ARBA00023065"/>
    </source>
</evidence>
<evidence type="ECO:0000256" key="8">
    <source>
        <dbReference type="RuleBase" id="RU003857"/>
    </source>
</evidence>
<dbReference type="PRINTS" id="PR01333">
    <property type="entry name" value="2POREKCHANEL"/>
</dbReference>
<evidence type="ECO:0000256" key="4">
    <source>
        <dbReference type="ARBA" id="ARBA00022989"/>
    </source>
</evidence>
<dbReference type="PANTHER" id="PTHR11003:SF352">
    <property type="entry name" value="BCDNA.GH04802-RELATED"/>
    <property type="match status" value="1"/>
</dbReference>
<keyword evidence="3 8" id="KW-0812">Transmembrane</keyword>
<dbReference type="GO" id="GO:0022841">
    <property type="term" value="F:potassium ion leak channel activity"/>
    <property type="evidence" value="ECO:0007669"/>
    <property type="project" value="TreeGrafter"/>
</dbReference>
<accession>A0A6A4WG72</accession>
<dbReference type="PANTHER" id="PTHR11003">
    <property type="entry name" value="POTASSIUM CHANNEL, SUBFAMILY K"/>
    <property type="match status" value="1"/>
</dbReference>
<dbReference type="Proteomes" id="UP000440578">
    <property type="component" value="Unassembled WGS sequence"/>
</dbReference>
<evidence type="ECO:0000256" key="6">
    <source>
        <dbReference type="ARBA" id="ARBA00023136"/>
    </source>
</evidence>
<comment type="caution">
    <text evidence="11">The sequence shown here is derived from an EMBL/GenBank/DDBJ whole genome shotgun (WGS) entry which is preliminary data.</text>
</comment>
<comment type="similarity">
    <text evidence="8">Belongs to the two pore domain potassium channel (TC 1.A.1.8) family.</text>
</comment>
<dbReference type="GO" id="GO:0030322">
    <property type="term" value="P:stabilization of membrane potential"/>
    <property type="evidence" value="ECO:0007669"/>
    <property type="project" value="TreeGrafter"/>
</dbReference>
<dbReference type="SUPFAM" id="SSF81324">
    <property type="entry name" value="Voltage-gated potassium channels"/>
    <property type="match status" value="2"/>
</dbReference>
<dbReference type="GO" id="GO:0005886">
    <property type="term" value="C:plasma membrane"/>
    <property type="evidence" value="ECO:0007669"/>
    <property type="project" value="TreeGrafter"/>
</dbReference>
<dbReference type="GO" id="GO:0015271">
    <property type="term" value="F:outward rectifier potassium channel activity"/>
    <property type="evidence" value="ECO:0007669"/>
    <property type="project" value="TreeGrafter"/>
</dbReference>
<organism evidence="11 12">
    <name type="scientific">Amphibalanus amphitrite</name>
    <name type="common">Striped barnacle</name>
    <name type="synonym">Balanus amphitrite</name>
    <dbReference type="NCBI Taxonomy" id="1232801"/>
    <lineage>
        <taxon>Eukaryota</taxon>
        <taxon>Metazoa</taxon>
        <taxon>Ecdysozoa</taxon>
        <taxon>Arthropoda</taxon>
        <taxon>Crustacea</taxon>
        <taxon>Multicrustacea</taxon>
        <taxon>Cirripedia</taxon>
        <taxon>Thoracica</taxon>
        <taxon>Thoracicalcarea</taxon>
        <taxon>Balanomorpha</taxon>
        <taxon>Balanoidea</taxon>
        <taxon>Balanidae</taxon>
        <taxon>Amphibalaninae</taxon>
        <taxon>Amphibalanus</taxon>
    </lineage>
</organism>
<evidence type="ECO:0000259" key="10">
    <source>
        <dbReference type="Pfam" id="PF07885"/>
    </source>
</evidence>
<reference evidence="11 12" key="1">
    <citation type="submission" date="2019-07" db="EMBL/GenBank/DDBJ databases">
        <title>Draft genome assembly of a fouling barnacle, Amphibalanus amphitrite (Darwin, 1854): The first reference genome for Thecostraca.</title>
        <authorList>
            <person name="Kim W."/>
        </authorList>
    </citation>
    <scope>NUCLEOTIDE SEQUENCE [LARGE SCALE GENOMIC DNA]</scope>
    <source>
        <strain evidence="11">SNU_AA5</strain>
        <tissue evidence="11">Soma without cirri and trophi</tissue>
    </source>
</reference>
<keyword evidence="4 9" id="KW-1133">Transmembrane helix</keyword>
<gene>
    <name evidence="11" type="primary">twk-18_3</name>
    <name evidence="11" type="ORF">FJT64_025143</name>
</gene>
<feature type="domain" description="Potassium channel" evidence="10">
    <location>
        <begin position="137"/>
        <end position="194"/>
    </location>
</feature>
<feature type="transmembrane region" description="Helical" evidence="9">
    <location>
        <begin position="244"/>
        <end position="266"/>
    </location>
</feature>
<keyword evidence="7 8" id="KW-0407">Ion channel</keyword>
<comment type="subcellular location">
    <subcellularLocation>
        <location evidence="1">Membrane</location>
        <topology evidence="1">Multi-pass membrane protein</topology>
    </subcellularLocation>
</comment>
<dbReference type="EMBL" id="VIIS01001008">
    <property type="protein sequence ID" value="KAF0302814.1"/>
    <property type="molecule type" value="Genomic_DNA"/>
</dbReference>